<reference evidence="1 2" key="1">
    <citation type="submission" date="2020-08" db="EMBL/GenBank/DDBJ databases">
        <title>A Genomic Blueprint of the Chicken Gut Microbiome.</title>
        <authorList>
            <person name="Gilroy R."/>
            <person name="Ravi A."/>
            <person name="Getino M."/>
            <person name="Pursley I."/>
            <person name="Horton D.L."/>
            <person name="Alikhan N.-F."/>
            <person name="Baker D."/>
            <person name="Gharbi K."/>
            <person name="Hall N."/>
            <person name="Watson M."/>
            <person name="Adriaenssens E.M."/>
            <person name="Foster-Nyarko E."/>
            <person name="Jarju S."/>
            <person name="Secka A."/>
            <person name="Antonio M."/>
            <person name="Oren A."/>
            <person name="Chaudhuri R."/>
            <person name="La Ragione R.M."/>
            <person name="Hildebrand F."/>
            <person name="Pallen M.J."/>
        </authorList>
    </citation>
    <scope>NUCLEOTIDE SEQUENCE [LARGE SCALE GENOMIC DNA]</scope>
    <source>
        <strain evidence="1 2">Sa2CUA2</strain>
    </source>
</reference>
<comment type="caution">
    <text evidence="1">The sequence shown here is derived from an EMBL/GenBank/DDBJ whole genome shotgun (WGS) entry which is preliminary data.</text>
</comment>
<sequence>MNVQHSKLRLAPITSGLICRDPKILLGGCHQPTLLRYLDGVPKRWGKPKTLLIQFSAEGDSLSAYATDSFDLAVIEAPRGEQAADYIHDLTRIARKGLITRRTGPTQG</sequence>
<dbReference type="GO" id="GO:0032259">
    <property type="term" value="P:methylation"/>
    <property type="evidence" value="ECO:0007669"/>
    <property type="project" value="UniProtKB-KW"/>
</dbReference>
<keyword evidence="2" id="KW-1185">Reference proteome</keyword>
<protein>
    <submittedName>
        <fullName evidence="1">Class I SAM-dependent methyltransferase</fullName>
    </submittedName>
</protein>
<proteinExistence type="predicted"/>
<dbReference type="Proteomes" id="UP000611945">
    <property type="component" value="Unassembled WGS sequence"/>
</dbReference>
<evidence type="ECO:0000313" key="1">
    <source>
        <dbReference type="EMBL" id="MBD7977489.1"/>
    </source>
</evidence>
<evidence type="ECO:0000313" key="2">
    <source>
        <dbReference type="Proteomes" id="UP000611945"/>
    </source>
</evidence>
<keyword evidence="1" id="KW-0489">Methyltransferase</keyword>
<organism evidence="1 2">
    <name type="scientific">Serpens gallinarum</name>
    <dbReference type="NCBI Taxonomy" id="2763075"/>
    <lineage>
        <taxon>Bacteria</taxon>
        <taxon>Pseudomonadati</taxon>
        <taxon>Pseudomonadota</taxon>
        <taxon>Gammaproteobacteria</taxon>
        <taxon>Pseudomonadales</taxon>
        <taxon>Pseudomonadaceae</taxon>
        <taxon>Pseudomonas</taxon>
    </lineage>
</organism>
<name>A0ABR8TQC3_9PSED</name>
<accession>A0ABR8TQC3</accession>
<dbReference type="RefSeq" id="WP_251836264.1">
    <property type="nucleotide sequence ID" value="NZ_JACSQG010000004.1"/>
</dbReference>
<dbReference type="EMBL" id="JACSQG010000004">
    <property type="protein sequence ID" value="MBD7977489.1"/>
    <property type="molecule type" value="Genomic_DNA"/>
</dbReference>
<dbReference type="GO" id="GO:0008168">
    <property type="term" value="F:methyltransferase activity"/>
    <property type="evidence" value="ECO:0007669"/>
    <property type="project" value="UniProtKB-KW"/>
</dbReference>
<keyword evidence="1" id="KW-0808">Transferase</keyword>
<gene>
    <name evidence="1" type="ORF">H9642_09835</name>
</gene>